<organism evidence="9 10">
    <name type="scientific">Humicola insolens</name>
    <name type="common">Soft-rot fungus</name>
    <dbReference type="NCBI Taxonomy" id="85995"/>
    <lineage>
        <taxon>Eukaryota</taxon>
        <taxon>Fungi</taxon>
        <taxon>Dikarya</taxon>
        <taxon>Ascomycota</taxon>
        <taxon>Pezizomycotina</taxon>
        <taxon>Sordariomycetes</taxon>
        <taxon>Sordariomycetidae</taxon>
        <taxon>Sordariales</taxon>
        <taxon>Chaetomiaceae</taxon>
        <taxon>Mycothermus</taxon>
    </lineage>
</organism>
<dbReference type="InterPro" id="IPR050749">
    <property type="entry name" value="Glycosyl_Hydrolase_47"/>
</dbReference>
<dbReference type="PRINTS" id="PR00747">
    <property type="entry name" value="GLYHDRLASE47"/>
</dbReference>
<evidence type="ECO:0000256" key="4">
    <source>
        <dbReference type="ARBA" id="ARBA00022801"/>
    </source>
</evidence>
<dbReference type="Proteomes" id="UP001583172">
    <property type="component" value="Unassembled WGS sequence"/>
</dbReference>
<dbReference type="EMBL" id="JAZGSY010000375">
    <property type="protein sequence ID" value="KAL1836716.1"/>
    <property type="molecule type" value="Genomic_DNA"/>
</dbReference>
<evidence type="ECO:0000256" key="1">
    <source>
        <dbReference type="ARBA" id="ARBA00001913"/>
    </source>
</evidence>
<evidence type="ECO:0000256" key="5">
    <source>
        <dbReference type="ARBA" id="ARBA00023157"/>
    </source>
</evidence>
<proteinExistence type="inferred from homology"/>
<dbReference type="Gene3D" id="1.50.10.10">
    <property type="match status" value="1"/>
</dbReference>
<keyword evidence="6" id="KW-0326">Glycosidase</keyword>
<keyword evidence="10" id="KW-1185">Reference proteome</keyword>
<dbReference type="InterPro" id="IPR036026">
    <property type="entry name" value="Seven-hairpin_glycosidases"/>
</dbReference>
<dbReference type="InterPro" id="IPR001382">
    <property type="entry name" value="Glyco_hydro_47"/>
</dbReference>
<comment type="similarity">
    <text evidence="3 6">Belongs to the glycosyl hydrolase 47 family.</text>
</comment>
<evidence type="ECO:0000256" key="8">
    <source>
        <dbReference type="SAM" id="Phobius"/>
    </source>
</evidence>
<feature type="region of interest" description="Disordered" evidence="7">
    <location>
        <begin position="456"/>
        <end position="479"/>
    </location>
</feature>
<keyword evidence="8" id="KW-0812">Transmembrane</keyword>
<dbReference type="InterPro" id="IPR012341">
    <property type="entry name" value="6hp_glycosidase-like_sf"/>
</dbReference>
<dbReference type="SUPFAM" id="SSF48225">
    <property type="entry name" value="Seven-hairpin glycosidases"/>
    <property type="match status" value="1"/>
</dbReference>
<comment type="caution">
    <text evidence="9">The sequence shown here is derived from an EMBL/GenBank/DDBJ whole genome shotgun (WGS) entry which is preliminary data.</text>
</comment>
<feature type="compositionally biased region" description="Acidic residues" evidence="7">
    <location>
        <begin position="459"/>
        <end position="472"/>
    </location>
</feature>
<keyword evidence="5" id="KW-1015">Disulfide bond</keyword>
<evidence type="ECO:0000256" key="2">
    <source>
        <dbReference type="ARBA" id="ARBA00004922"/>
    </source>
</evidence>
<evidence type="ECO:0000256" key="7">
    <source>
        <dbReference type="SAM" id="MobiDB-lite"/>
    </source>
</evidence>
<evidence type="ECO:0000313" key="9">
    <source>
        <dbReference type="EMBL" id="KAL1836716.1"/>
    </source>
</evidence>
<keyword evidence="4 6" id="KW-0378">Hydrolase</keyword>
<dbReference type="Pfam" id="PF01532">
    <property type="entry name" value="Glyco_hydro_47"/>
    <property type="match status" value="1"/>
</dbReference>
<dbReference type="PANTHER" id="PTHR11742">
    <property type="entry name" value="MANNOSYL-OLIGOSACCHARIDE ALPHA-1,2-MANNOSIDASE-RELATED"/>
    <property type="match status" value="1"/>
</dbReference>
<feature type="transmembrane region" description="Helical" evidence="8">
    <location>
        <begin position="12"/>
        <end position="32"/>
    </location>
</feature>
<dbReference type="EC" id="3.2.1.-" evidence="6"/>
<name>A0ABR3V5M0_HUMIN</name>
<reference evidence="9 10" key="1">
    <citation type="journal article" date="2024" name="Commun. Biol.">
        <title>Comparative genomic analysis of thermophilic fungi reveals convergent evolutionary adaptations and gene losses.</title>
        <authorList>
            <person name="Steindorff A.S."/>
            <person name="Aguilar-Pontes M.V."/>
            <person name="Robinson A.J."/>
            <person name="Andreopoulos B."/>
            <person name="LaButti K."/>
            <person name="Kuo A."/>
            <person name="Mondo S."/>
            <person name="Riley R."/>
            <person name="Otillar R."/>
            <person name="Haridas S."/>
            <person name="Lipzen A."/>
            <person name="Grimwood J."/>
            <person name="Schmutz J."/>
            <person name="Clum A."/>
            <person name="Reid I.D."/>
            <person name="Moisan M.C."/>
            <person name="Butler G."/>
            <person name="Nguyen T.T.M."/>
            <person name="Dewar K."/>
            <person name="Conant G."/>
            <person name="Drula E."/>
            <person name="Henrissat B."/>
            <person name="Hansel C."/>
            <person name="Singer S."/>
            <person name="Hutchinson M.I."/>
            <person name="de Vries R.P."/>
            <person name="Natvig D.O."/>
            <person name="Powell A.J."/>
            <person name="Tsang A."/>
            <person name="Grigoriev I.V."/>
        </authorList>
    </citation>
    <scope>NUCLEOTIDE SEQUENCE [LARGE SCALE GENOMIC DNA]</scope>
    <source>
        <strain evidence="9 10">CBS 620.91</strain>
    </source>
</reference>
<evidence type="ECO:0000256" key="3">
    <source>
        <dbReference type="ARBA" id="ARBA00007658"/>
    </source>
</evidence>
<keyword evidence="8" id="KW-0472">Membrane</keyword>
<gene>
    <name evidence="9" type="ORF">VTJ49DRAFT_4742</name>
</gene>
<sequence>MAPLTLRRRSLRVILVTAIFLGLYLMLSRAYLNPPRDETRSDWKYTPSSFDWSKRREVQPLDDAAVSSATNLSEEPSLPLPRIQHVFSDAELTQSHNSTQLARRDAVFQTAKRSWQAYRTHAFGNDELAPLSLTGRDPLGGWGATLVDSLDTLWIMGLRDEFADAVRRVASIDWNRASSRRVSLFETNIRYLGGLLAAYDLSGEKVLLGKAVELGDMLYAAFDTPSRLPANGFDFDRARRGRLLVSGNEALAAVGSLGLEFARLSQLTGDGKYLRAVDAVKQKLERVQDGTRLPGLWPIHLDLRDGLVTAPRGTTFSLGSGADSAYEYLPKTHLLFDGRDPAYERMYTKAVDTATKYLLFRPMPPPSDEGDDIPDILFSGTIDVASGGEDGKRNVMLIPEIQHLGCFAGGMFALGGKLFGRPEDVVTGERLARGCAWAYEAFPMGVMPETAMVVPCDPAADDGDDDNADSDDDHTTTPPLPLACEWNETLYRHETTTQPPPPFTAVNNPRYLLRPEAIESLFVLYRVTGKADLLDIAWRMFEAVEAAARTARGTYAAVRDVRAEKGQGWVDSMESFWLAETLKYFYLIFSEPEFISLDDYVFNTEAHPFRLDGAGSLMAR</sequence>
<comment type="pathway">
    <text evidence="2">Protein modification; protein glycosylation.</text>
</comment>
<accession>A0ABR3V5M0</accession>
<evidence type="ECO:0000256" key="6">
    <source>
        <dbReference type="RuleBase" id="RU361193"/>
    </source>
</evidence>
<dbReference type="PANTHER" id="PTHR11742:SF89">
    <property type="entry name" value="ALPHA-1,2-MANNOSIDASE"/>
    <property type="match status" value="1"/>
</dbReference>
<comment type="cofactor">
    <cofactor evidence="1">
        <name>Ca(2+)</name>
        <dbReference type="ChEBI" id="CHEBI:29108"/>
    </cofactor>
</comment>
<keyword evidence="8" id="KW-1133">Transmembrane helix</keyword>
<evidence type="ECO:0000313" key="10">
    <source>
        <dbReference type="Proteomes" id="UP001583172"/>
    </source>
</evidence>
<protein>
    <recommendedName>
        <fullName evidence="6">alpha-1,2-Mannosidase</fullName>
        <ecNumber evidence="6">3.2.1.-</ecNumber>
    </recommendedName>
</protein>